<dbReference type="Pfam" id="PF00155">
    <property type="entry name" value="Aminotran_1_2"/>
    <property type="match status" value="1"/>
</dbReference>
<evidence type="ECO:0000256" key="2">
    <source>
        <dbReference type="ARBA" id="ARBA00007441"/>
    </source>
</evidence>
<comment type="similarity">
    <text evidence="2">Belongs to the class-I pyridoxal-phosphate-dependent aminotransferase family.</text>
</comment>
<protein>
    <submittedName>
        <fullName evidence="8">PLP-dependent transferase</fullName>
    </submittedName>
</protein>
<evidence type="ECO:0000256" key="1">
    <source>
        <dbReference type="ARBA" id="ARBA00001933"/>
    </source>
</evidence>
<dbReference type="PANTHER" id="PTHR42790:SF21">
    <property type="entry name" value="AROMATIC_AMINOADIPATE AMINOTRANSFERASE 1"/>
    <property type="match status" value="1"/>
</dbReference>
<dbReference type="EMBL" id="KZ678130">
    <property type="protein sequence ID" value="PSN72387.1"/>
    <property type="molecule type" value="Genomic_DNA"/>
</dbReference>
<dbReference type="GO" id="GO:0030170">
    <property type="term" value="F:pyridoxal phosphate binding"/>
    <property type="evidence" value="ECO:0007669"/>
    <property type="project" value="InterPro"/>
</dbReference>
<dbReference type="GO" id="GO:0006571">
    <property type="term" value="P:tyrosine biosynthetic process"/>
    <property type="evidence" value="ECO:0007669"/>
    <property type="project" value="TreeGrafter"/>
</dbReference>
<gene>
    <name evidence="8" type="ORF">BS50DRAFT_516592</name>
</gene>
<dbReference type="InterPro" id="IPR004839">
    <property type="entry name" value="Aminotransferase_I/II_large"/>
</dbReference>
<dbReference type="SUPFAM" id="SSF53383">
    <property type="entry name" value="PLP-dependent transferases"/>
    <property type="match status" value="1"/>
</dbReference>
<dbReference type="InterPro" id="IPR015421">
    <property type="entry name" value="PyrdxlP-dep_Trfase_major"/>
</dbReference>
<feature type="domain" description="Aminotransferase class I/classII large" evidence="7">
    <location>
        <begin position="128"/>
        <end position="502"/>
    </location>
</feature>
<dbReference type="Gene3D" id="3.40.640.10">
    <property type="entry name" value="Type I PLP-dependent aspartate aminotransferase-like (Major domain)"/>
    <property type="match status" value="1"/>
</dbReference>
<proteinExistence type="inferred from homology"/>
<dbReference type="InterPro" id="IPR015424">
    <property type="entry name" value="PyrdxlP-dep_Trfase"/>
</dbReference>
<evidence type="ECO:0000256" key="4">
    <source>
        <dbReference type="ARBA" id="ARBA00022679"/>
    </source>
</evidence>
<evidence type="ECO:0000313" key="9">
    <source>
        <dbReference type="Proteomes" id="UP000240883"/>
    </source>
</evidence>
<dbReference type="STRING" id="1448308.A0A2T2P3X2"/>
<name>A0A2T2P3X2_CORCC</name>
<dbReference type="OrthoDB" id="691673at2759"/>
<dbReference type="PANTHER" id="PTHR42790">
    <property type="entry name" value="AMINOTRANSFERASE"/>
    <property type="match status" value="1"/>
</dbReference>
<dbReference type="GO" id="GO:0008793">
    <property type="term" value="F:aromatic-amino-acid transaminase activity"/>
    <property type="evidence" value="ECO:0007669"/>
    <property type="project" value="TreeGrafter"/>
</dbReference>
<dbReference type="GO" id="GO:0047536">
    <property type="term" value="F:2-aminoadipate transaminase activity"/>
    <property type="evidence" value="ECO:0007669"/>
    <property type="project" value="TreeGrafter"/>
</dbReference>
<evidence type="ECO:0000256" key="6">
    <source>
        <dbReference type="SAM" id="MobiDB-lite"/>
    </source>
</evidence>
<keyword evidence="3" id="KW-0032">Aminotransferase</keyword>
<comment type="cofactor">
    <cofactor evidence="1">
        <name>pyridoxal 5'-phosphate</name>
        <dbReference type="ChEBI" id="CHEBI:597326"/>
    </cofactor>
</comment>
<feature type="region of interest" description="Disordered" evidence="6">
    <location>
        <begin position="1"/>
        <end position="42"/>
    </location>
</feature>
<evidence type="ECO:0000259" key="7">
    <source>
        <dbReference type="Pfam" id="PF00155"/>
    </source>
</evidence>
<reference evidence="8 9" key="1">
    <citation type="journal article" date="2018" name="Front. Microbiol.">
        <title>Genome-Wide Analysis of Corynespora cassiicola Leaf Fall Disease Putative Effectors.</title>
        <authorList>
            <person name="Lopez D."/>
            <person name="Ribeiro S."/>
            <person name="Label P."/>
            <person name="Fumanal B."/>
            <person name="Venisse J.S."/>
            <person name="Kohler A."/>
            <person name="de Oliveira R.R."/>
            <person name="Labutti K."/>
            <person name="Lipzen A."/>
            <person name="Lail K."/>
            <person name="Bauer D."/>
            <person name="Ohm R.A."/>
            <person name="Barry K.W."/>
            <person name="Spatafora J."/>
            <person name="Grigoriev I.V."/>
            <person name="Martin F.M."/>
            <person name="Pujade-Renaud V."/>
        </authorList>
    </citation>
    <scope>NUCLEOTIDE SEQUENCE [LARGE SCALE GENOMIC DNA]</scope>
    <source>
        <strain evidence="8 9">Philippines</strain>
    </source>
</reference>
<dbReference type="InterPro" id="IPR050859">
    <property type="entry name" value="Class-I_PLP-dep_aminotransf"/>
</dbReference>
<keyword evidence="5" id="KW-0663">Pyridoxal phosphate</keyword>
<accession>A0A2T2P3X2</accession>
<dbReference type="Proteomes" id="UP000240883">
    <property type="component" value="Unassembled WGS sequence"/>
</dbReference>
<dbReference type="AlphaFoldDB" id="A0A2T2P3X2"/>
<dbReference type="GO" id="GO:0019878">
    <property type="term" value="P:lysine biosynthetic process via aminoadipic acid"/>
    <property type="evidence" value="ECO:0007669"/>
    <property type="project" value="TreeGrafter"/>
</dbReference>
<organism evidence="8 9">
    <name type="scientific">Corynespora cassiicola Philippines</name>
    <dbReference type="NCBI Taxonomy" id="1448308"/>
    <lineage>
        <taxon>Eukaryota</taxon>
        <taxon>Fungi</taxon>
        <taxon>Dikarya</taxon>
        <taxon>Ascomycota</taxon>
        <taxon>Pezizomycotina</taxon>
        <taxon>Dothideomycetes</taxon>
        <taxon>Pleosporomycetidae</taxon>
        <taxon>Pleosporales</taxon>
        <taxon>Corynesporascaceae</taxon>
        <taxon>Corynespora</taxon>
    </lineage>
</organism>
<evidence type="ECO:0000256" key="3">
    <source>
        <dbReference type="ARBA" id="ARBA00022576"/>
    </source>
</evidence>
<evidence type="ECO:0000313" key="8">
    <source>
        <dbReference type="EMBL" id="PSN72387.1"/>
    </source>
</evidence>
<sequence length="513" mass="57593">MIQKKITQIKENRAISDPLPEGSAPVTSSWPFKIHGRSDSRPEAKRWDTFFNLESRSRLGSTLKDSTNVSKPDLSEKPLVSIALGTARPHPEFFPWDSMTFQTQEPTGIPSSGTGFTCSKGEDDFDLSSILNYGQPVGSPQLLRFVTEHVEMIHDPPYFDWESCITSGTTVALDSLFRMFCERGDWILMEEYTYTGTLEAIRPLGINIQGIKMDSEGLLPDDLDEKLDSWDSRRGQKPTLLYTIPSGQNPTSFTQSAERRKAIYQVAERHNLLIIEDDPYYFLRLDSTGKSHEPSAAASIDEYLEHLPPSYLSLDVSGRVVRLDSTSKYLAPGLRIGWLTASSQVVEKFLLQTTFSSMAPSGFSQVALHKLLDVQWGHDGFLHWLATLSYRYRQRRDVLISACTRYLPLQVCSWDVPSVGMFLWVRVALPDRRTNGIVNGERKALFQGVEERIYQRARANGVVVAKGSWFSAGPPATGPEMRFRLTFAAAPAESLDQAIARFAEAVKSEMSIE</sequence>
<dbReference type="CDD" id="cd00609">
    <property type="entry name" value="AAT_like"/>
    <property type="match status" value="1"/>
</dbReference>
<keyword evidence="4 8" id="KW-0808">Transferase</keyword>
<keyword evidence="9" id="KW-1185">Reference proteome</keyword>
<dbReference type="GO" id="GO:0009074">
    <property type="term" value="P:aromatic amino acid family catabolic process"/>
    <property type="evidence" value="ECO:0007669"/>
    <property type="project" value="TreeGrafter"/>
</dbReference>
<evidence type="ECO:0000256" key="5">
    <source>
        <dbReference type="ARBA" id="ARBA00022898"/>
    </source>
</evidence>